<protein>
    <submittedName>
        <fullName evidence="2">(2Fe-2S)-binding protein</fullName>
    </submittedName>
</protein>
<dbReference type="InterPro" id="IPR024726">
    <property type="entry name" value="FhuF_C"/>
</dbReference>
<dbReference type="EMBL" id="BAAAME010000004">
    <property type="protein sequence ID" value="GAA1742766.1"/>
    <property type="molecule type" value="Genomic_DNA"/>
</dbReference>
<sequence>MGATALGDLGAFFVVETLGADPGWRPVADLLEGGALAERVAWTGEALGARAGVEVEERVAASTFSLGIFARLLSPVIGAALLQVEAPAPGSLHWQPVDGGPLRLAAEAWVEPDVGVVLHELLAPIVRRLDAEHGVSPKIGWGNVASAVHGAARMAAQADPRLSESAGALLRRLLDHSLLAGTADVGPPFVRRSCCLYYRLPGGGYCGDCVLAHSA</sequence>
<name>A0ABN2JXQ1_9ACTN</name>
<feature type="domain" description="Ferric siderophore reductase C-terminal" evidence="1">
    <location>
        <begin position="191"/>
        <end position="211"/>
    </location>
</feature>
<dbReference type="Pfam" id="PF11575">
    <property type="entry name" value="FhuF_C"/>
    <property type="match status" value="1"/>
</dbReference>
<organism evidence="2 3">
    <name type="scientific">Aeromicrobium alkaliterrae</name>
    <dbReference type="NCBI Taxonomy" id="302168"/>
    <lineage>
        <taxon>Bacteria</taxon>
        <taxon>Bacillati</taxon>
        <taxon>Actinomycetota</taxon>
        <taxon>Actinomycetes</taxon>
        <taxon>Propionibacteriales</taxon>
        <taxon>Nocardioidaceae</taxon>
        <taxon>Aeromicrobium</taxon>
    </lineage>
</organism>
<evidence type="ECO:0000313" key="3">
    <source>
        <dbReference type="Proteomes" id="UP001501057"/>
    </source>
</evidence>
<reference evidence="2 3" key="1">
    <citation type="journal article" date="2019" name="Int. J. Syst. Evol. Microbiol.">
        <title>The Global Catalogue of Microorganisms (GCM) 10K type strain sequencing project: providing services to taxonomists for standard genome sequencing and annotation.</title>
        <authorList>
            <consortium name="The Broad Institute Genomics Platform"/>
            <consortium name="The Broad Institute Genome Sequencing Center for Infectious Disease"/>
            <person name="Wu L."/>
            <person name="Ma J."/>
        </authorList>
    </citation>
    <scope>NUCLEOTIDE SEQUENCE [LARGE SCALE GENOMIC DNA]</scope>
    <source>
        <strain evidence="2 3">JCM 13518</strain>
    </source>
</reference>
<dbReference type="RefSeq" id="WP_344201738.1">
    <property type="nucleotide sequence ID" value="NZ_BAAAME010000004.1"/>
</dbReference>
<proteinExistence type="predicted"/>
<keyword evidence="3" id="KW-1185">Reference proteome</keyword>
<accession>A0ABN2JXQ1</accession>
<gene>
    <name evidence="2" type="ORF">GCM10009710_23600</name>
</gene>
<evidence type="ECO:0000259" key="1">
    <source>
        <dbReference type="Pfam" id="PF11575"/>
    </source>
</evidence>
<comment type="caution">
    <text evidence="2">The sequence shown here is derived from an EMBL/GenBank/DDBJ whole genome shotgun (WGS) entry which is preliminary data.</text>
</comment>
<dbReference type="Proteomes" id="UP001501057">
    <property type="component" value="Unassembled WGS sequence"/>
</dbReference>
<evidence type="ECO:0000313" key="2">
    <source>
        <dbReference type="EMBL" id="GAA1742766.1"/>
    </source>
</evidence>